<dbReference type="CDD" id="cd13969">
    <property type="entry name" value="ADCK1-like"/>
    <property type="match status" value="1"/>
</dbReference>
<comment type="caution">
    <text evidence="3">The sequence shown here is derived from an EMBL/GenBank/DDBJ whole genome shotgun (WGS) entry which is preliminary data.</text>
</comment>
<evidence type="ECO:0000256" key="1">
    <source>
        <dbReference type="ARBA" id="ARBA00009670"/>
    </source>
</evidence>
<dbReference type="Pfam" id="PF03109">
    <property type="entry name" value="ABC1"/>
    <property type="match status" value="1"/>
</dbReference>
<dbReference type="InterPro" id="IPR004147">
    <property type="entry name" value="ABC1_dom"/>
</dbReference>
<dbReference type="EMBL" id="JBBXMP010000019">
    <property type="protein sequence ID" value="KAL0068295.1"/>
    <property type="molecule type" value="Genomic_DNA"/>
</dbReference>
<protein>
    <recommendedName>
        <fullName evidence="2">ABC1 atypical kinase-like domain-containing protein</fullName>
    </recommendedName>
</protein>
<comment type="similarity">
    <text evidence="1">Belongs to the protein kinase superfamily. ADCK protein kinase family.</text>
</comment>
<evidence type="ECO:0000313" key="3">
    <source>
        <dbReference type="EMBL" id="KAL0068295.1"/>
    </source>
</evidence>
<dbReference type="InterPro" id="IPR045307">
    <property type="entry name" value="ADCK1_dom"/>
</dbReference>
<sequence length="544" mass="62022">MTTLDYKINFTEANSENIPKLHERVANRMYELITSNGGAYIKVGQVLAANSAVLPKPVQENFSRLFDDAPQVPYSDVLEVFVAEFGRPPDGPDGIFEIFEEKAVASASIAQVHKAKLRPLEGDTEEKWVAVKVQKPAVAKQLEWDLGAYRLVMWMFENWAFDLPVYFVVDFVSDHIRRELDFLLEAQNAKQTAALIASEPRLAQNVHIPKVYDEFTTKRVMTAEWIDGVRLTNRPGIRRLVGAEKDIVVSEAQVPSSVLDPSASDPPPTTFNFPEKPLKGGVHFIMQTMVELFSAQMFNWGWVHCDPHPGNVIIRPNPNNPTIPQLVLLDHGLYVRVNDEFRREWSGLWKGLLTADYHMVEQTTKKWGVGLPDMFASVTLARPIKLNRKDRDLATEQEKLKKELTDYMNLSQYEQSVVMKKKLKSFLADTDRMPKELIFLLRNMSHSARPSTVSRLRVIGLLVRSPVVQTSTFSERVREYANHAAFLGVMMSLDIAFWTTRFKQWFWAKFGRVIESFEDELDRTMTGVMKGNLGMHVESGIFKG</sequence>
<dbReference type="Proteomes" id="UP001437256">
    <property type="component" value="Unassembled WGS sequence"/>
</dbReference>
<reference evidence="3 4" key="1">
    <citation type="submission" date="2024-05" db="EMBL/GenBank/DDBJ databases">
        <title>A draft genome resource for the thread blight pathogen Marasmius tenuissimus strain MS-2.</title>
        <authorList>
            <person name="Yulfo-Soto G.E."/>
            <person name="Baruah I.K."/>
            <person name="Amoako-Attah I."/>
            <person name="Bukari Y."/>
            <person name="Meinhardt L.W."/>
            <person name="Bailey B.A."/>
            <person name="Cohen S.P."/>
        </authorList>
    </citation>
    <scope>NUCLEOTIDE SEQUENCE [LARGE SCALE GENOMIC DNA]</scope>
    <source>
        <strain evidence="3 4">MS-2</strain>
    </source>
</reference>
<feature type="domain" description="ABC1 atypical kinase-like" evidence="2">
    <location>
        <begin position="65"/>
        <end position="362"/>
    </location>
</feature>
<dbReference type="PANTHER" id="PTHR43173:SF37">
    <property type="entry name" value="ABC1 FAMILY PROTEIN C10F6.14C"/>
    <property type="match status" value="1"/>
</dbReference>
<name>A0ABR3A2V2_9AGAR</name>
<evidence type="ECO:0000259" key="2">
    <source>
        <dbReference type="Pfam" id="PF03109"/>
    </source>
</evidence>
<keyword evidence="4" id="KW-1185">Reference proteome</keyword>
<accession>A0ABR3A2V2</accession>
<gene>
    <name evidence="3" type="ORF">AAF712_004682</name>
</gene>
<dbReference type="SUPFAM" id="SSF56112">
    <property type="entry name" value="Protein kinase-like (PK-like)"/>
    <property type="match status" value="1"/>
</dbReference>
<dbReference type="InterPro" id="IPR011009">
    <property type="entry name" value="Kinase-like_dom_sf"/>
</dbReference>
<proteinExistence type="inferred from homology"/>
<dbReference type="PANTHER" id="PTHR43173">
    <property type="entry name" value="ABC1 FAMILY PROTEIN"/>
    <property type="match status" value="1"/>
</dbReference>
<dbReference type="InterPro" id="IPR051130">
    <property type="entry name" value="Mito_struct-func_regulator"/>
</dbReference>
<evidence type="ECO:0000313" key="4">
    <source>
        <dbReference type="Proteomes" id="UP001437256"/>
    </source>
</evidence>
<organism evidence="3 4">
    <name type="scientific">Marasmius tenuissimus</name>
    <dbReference type="NCBI Taxonomy" id="585030"/>
    <lineage>
        <taxon>Eukaryota</taxon>
        <taxon>Fungi</taxon>
        <taxon>Dikarya</taxon>
        <taxon>Basidiomycota</taxon>
        <taxon>Agaricomycotina</taxon>
        <taxon>Agaricomycetes</taxon>
        <taxon>Agaricomycetidae</taxon>
        <taxon>Agaricales</taxon>
        <taxon>Marasmiineae</taxon>
        <taxon>Marasmiaceae</taxon>
        <taxon>Marasmius</taxon>
    </lineage>
</organism>